<evidence type="ECO:0000256" key="1">
    <source>
        <dbReference type="ARBA" id="ARBA00005519"/>
    </source>
</evidence>
<dbReference type="Proteomes" id="UP000011713">
    <property type="component" value="Unassembled WGS sequence"/>
</dbReference>
<dbReference type="GO" id="GO:0008810">
    <property type="term" value="F:cellulase activity"/>
    <property type="evidence" value="ECO:0007669"/>
    <property type="project" value="InterPro"/>
</dbReference>
<dbReference type="OMA" id="IEYDYKY"/>
<dbReference type="eggNOG" id="ENOG502RXZE">
    <property type="taxonomic scope" value="Eukaryota"/>
</dbReference>
<feature type="signal peptide" evidence="3">
    <location>
        <begin position="1"/>
        <end position="21"/>
    </location>
</feature>
<reference evidence="4" key="2">
    <citation type="submission" date="2015-06" db="UniProtKB">
        <authorList>
            <consortium name="EnsemblProtists"/>
        </authorList>
    </citation>
    <scope>IDENTIFICATION</scope>
    <source>
        <strain evidence="4">Emoy2</strain>
    </source>
</reference>
<evidence type="ECO:0000313" key="5">
    <source>
        <dbReference type="Proteomes" id="UP000011713"/>
    </source>
</evidence>
<evidence type="ECO:0000256" key="3">
    <source>
        <dbReference type="SAM" id="SignalP"/>
    </source>
</evidence>
<keyword evidence="2" id="KW-0624">Polysaccharide degradation</keyword>
<sequence length="244" mass="27009">MKILVPAIPLALVVTFSLTAAQRLCGQYDEIVLPPYTVYNNLWGQGDDPNGIQCTEATRILDKAIAWTTDFNWAGNPNQAKSFAIVALSFTPVQMSQVTSMPTEIEYEYESVDKTLVANVAYDMFLSSSSDGETYTYEVKVWLTTFGIIAPFVEDPMNPILANVTVAGVNFKLYRGMDSNVTVFTYVATANINRFNGDFKEFFTNLPDAKRLNDQYLVDAMAGTEPSHGKAKLIVSKYSLAIIS</sequence>
<feature type="chain" id="PRO_5004049153" evidence="3">
    <location>
        <begin position="22"/>
        <end position="244"/>
    </location>
</feature>
<keyword evidence="2" id="KW-0119">Carbohydrate metabolism</keyword>
<keyword evidence="3" id="KW-0732">Signal</keyword>
<evidence type="ECO:0000313" key="4">
    <source>
        <dbReference type="EnsemblProtists" id="HpaP814377"/>
    </source>
</evidence>
<dbReference type="HOGENOM" id="CLU_051064_0_1_1"/>
<proteinExistence type="inferred from homology"/>
<name>M4C5K1_HYAAE</name>
<dbReference type="InParanoid" id="M4C5K1"/>
<dbReference type="EnsemblProtists" id="HpaT814377">
    <property type="protein sequence ID" value="HpaP814377"/>
    <property type="gene ID" value="HpaG814377"/>
</dbReference>
<dbReference type="AlphaFoldDB" id="M4C5K1"/>
<dbReference type="InterPro" id="IPR002594">
    <property type="entry name" value="GH12"/>
</dbReference>
<dbReference type="VEuPathDB" id="FungiDB:HpaG814377"/>
<keyword evidence="5" id="KW-1185">Reference proteome</keyword>
<comment type="similarity">
    <text evidence="1 2">Belongs to the glycosyl hydrolase 12 (cellulase H) family.</text>
</comment>
<dbReference type="GO" id="GO:0000272">
    <property type="term" value="P:polysaccharide catabolic process"/>
    <property type="evidence" value="ECO:0007669"/>
    <property type="project" value="UniProtKB-KW"/>
</dbReference>
<dbReference type="PANTHER" id="PTHR34002:SF9">
    <property type="entry name" value="XYLOGLUCAN-SPECIFIC ENDO-BETA-1,4-GLUCANASE A"/>
    <property type="match status" value="1"/>
</dbReference>
<keyword evidence="2" id="KW-0378">Hydrolase</keyword>
<reference evidence="5" key="1">
    <citation type="journal article" date="2010" name="Science">
        <title>Signatures of adaptation to obligate biotrophy in the Hyaloperonospora arabidopsidis genome.</title>
        <authorList>
            <person name="Baxter L."/>
            <person name="Tripathy S."/>
            <person name="Ishaque N."/>
            <person name="Boot N."/>
            <person name="Cabral A."/>
            <person name="Kemen E."/>
            <person name="Thines M."/>
            <person name="Ah-Fong A."/>
            <person name="Anderson R."/>
            <person name="Badejoko W."/>
            <person name="Bittner-Eddy P."/>
            <person name="Boore J.L."/>
            <person name="Chibucos M.C."/>
            <person name="Coates M."/>
            <person name="Dehal P."/>
            <person name="Delehaunty K."/>
            <person name="Dong S."/>
            <person name="Downton P."/>
            <person name="Dumas B."/>
            <person name="Fabro G."/>
            <person name="Fronick C."/>
            <person name="Fuerstenberg S.I."/>
            <person name="Fulton L."/>
            <person name="Gaulin E."/>
            <person name="Govers F."/>
            <person name="Hughes L."/>
            <person name="Humphray S."/>
            <person name="Jiang R.H."/>
            <person name="Judelson H."/>
            <person name="Kamoun S."/>
            <person name="Kyung K."/>
            <person name="Meijer H."/>
            <person name="Minx P."/>
            <person name="Morris P."/>
            <person name="Nelson J."/>
            <person name="Phuntumart V."/>
            <person name="Qutob D."/>
            <person name="Rehmany A."/>
            <person name="Rougon-Cardoso A."/>
            <person name="Ryden P."/>
            <person name="Torto-Alalibo T."/>
            <person name="Studholme D."/>
            <person name="Wang Y."/>
            <person name="Win J."/>
            <person name="Wood J."/>
            <person name="Clifton S.W."/>
            <person name="Rogers J."/>
            <person name="Van den Ackerveken G."/>
            <person name="Jones J.D."/>
            <person name="McDowell J.M."/>
            <person name="Beynon J."/>
            <person name="Tyler B.M."/>
        </authorList>
    </citation>
    <scope>NUCLEOTIDE SEQUENCE [LARGE SCALE GENOMIC DNA]</scope>
    <source>
        <strain evidence="5">Emoy2</strain>
    </source>
</reference>
<protein>
    <submittedName>
        <fullName evidence="4">Uncharacterized protein</fullName>
    </submittedName>
</protein>
<dbReference type="InterPro" id="IPR013319">
    <property type="entry name" value="GH11/12"/>
</dbReference>
<dbReference type="STRING" id="559515.M4C5K1"/>
<dbReference type="Pfam" id="PF01670">
    <property type="entry name" value="Glyco_hydro_12"/>
    <property type="match status" value="1"/>
</dbReference>
<dbReference type="SUPFAM" id="SSF49899">
    <property type="entry name" value="Concanavalin A-like lectins/glucanases"/>
    <property type="match status" value="1"/>
</dbReference>
<dbReference type="InterPro" id="IPR013320">
    <property type="entry name" value="ConA-like_dom_sf"/>
</dbReference>
<organism evidence="4 5">
    <name type="scientific">Hyaloperonospora arabidopsidis (strain Emoy2)</name>
    <name type="common">Downy mildew agent</name>
    <name type="synonym">Peronospora arabidopsidis</name>
    <dbReference type="NCBI Taxonomy" id="559515"/>
    <lineage>
        <taxon>Eukaryota</taxon>
        <taxon>Sar</taxon>
        <taxon>Stramenopiles</taxon>
        <taxon>Oomycota</taxon>
        <taxon>Peronosporomycetes</taxon>
        <taxon>Peronosporales</taxon>
        <taxon>Peronosporaceae</taxon>
        <taxon>Hyaloperonospora</taxon>
    </lineage>
</organism>
<dbReference type="Gene3D" id="2.60.120.180">
    <property type="match status" value="1"/>
</dbReference>
<keyword evidence="2" id="KW-0326">Glycosidase</keyword>
<evidence type="ECO:0000256" key="2">
    <source>
        <dbReference type="RuleBase" id="RU361163"/>
    </source>
</evidence>
<accession>M4C5K1</accession>
<dbReference type="EMBL" id="ABWE02004066">
    <property type="status" value="NOT_ANNOTATED_CDS"/>
    <property type="molecule type" value="Genomic_DNA"/>
</dbReference>
<dbReference type="PANTHER" id="PTHR34002">
    <property type="entry name" value="BLR1656 PROTEIN"/>
    <property type="match status" value="1"/>
</dbReference>